<evidence type="ECO:0000313" key="2">
    <source>
        <dbReference type="Proteomes" id="UP001301012"/>
    </source>
</evidence>
<organism evidence="1 2">
    <name type="scientific">Romboutsia sedimentorum</name>
    <dbReference type="NCBI Taxonomy" id="1368474"/>
    <lineage>
        <taxon>Bacteria</taxon>
        <taxon>Bacillati</taxon>
        <taxon>Bacillota</taxon>
        <taxon>Clostridia</taxon>
        <taxon>Peptostreptococcales</taxon>
        <taxon>Peptostreptococcaceae</taxon>
        <taxon>Romboutsia</taxon>
    </lineage>
</organism>
<dbReference type="Proteomes" id="UP001301012">
    <property type="component" value="Unassembled WGS sequence"/>
</dbReference>
<proteinExistence type="predicted"/>
<comment type="caution">
    <text evidence="1">The sequence shown here is derived from an EMBL/GenBank/DDBJ whole genome shotgun (WGS) entry which is preliminary data.</text>
</comment>
<evidence type="ECO:0000313" key="1">
    <source>
        <dbReference type="EMBL" id="MDK2564105.1"/>
    </source>
</evidence>
<keyword evidence="2" id="KW-1185">Reference proteome</keyword>
<accession>A0ABT7EB00</accession>
<reference evidence="1 2" key="1">
    <citation type="submission" date="2023-05" db="EMBL/GenBank/DDBJ databases">
        <title>Rombocin, a short stable natural nisin variant, displays selective antimicrobial activity against Listeria monocytogenes and employs dual mode of action to kill target bacterial strains.</title>
        <authorList>
            <person name="Wambui J."/>
            <person name="Stephan R."/>
            <person name="Kuipers O.P."/>
        </authorList>
    </citation>
    <scope>NUCLEOTIDE SEQUENCE [LARGE SCALE GENOMIC DNA]</scope>
    <source>
        <strain evidence="1 2">RC002</strain>
    </source>
</reference>
<gene>
    <name evidence="1" type="ORF">QOZ84_11135</name>
</gene>
<sequence>MYEKHLVITNQVKKLIENVHSNIDIDLFERILVEVINNNNVSKKDSYFIKTIKEIVKKNISTIIQYDVYIEEYKNKKTGCTKQLSESNSKSKAPTVKTRFHNINESFSKYSPDELEKILQESQKNKFKPVTNI</sequence>
<name>A0ABT7EB00_9FIRM</name>
<protein>
    <submittedName>
        <fullName evidence="1">Uncharacterized protein</fullName>
    </submittedName>
</protein>
<dbReference type="RefSeq" id="WP_284133036.1">
    <property type="nucleotide sequence ID" value="NZ_JASKYM010000005.1"/>
</dbReference>
<dbReference type="EMBL" id="JASKYM010000005">
    <property type="protein sequence ID" value="MDK2564105.1"/>
    <property type="molecule type" value="Genomic_DNA"/>
</dbReference>